<dbReference type="EMBL" id="BMZB01000004">
    <property type="protein sequence ID" value="GGZ40971.1"/>
    <property type="molecule type" value="Genomic_DNA"/>
</dbReference>
<name>A0A918QES8_9CAUL</name>
<keyword evidence="6" id="KW-1185">Reference proteome</keyword>
<comment type="miscellaneous">
    <text evidence="2">Reaction mechanism of ThiL seems to utilize a direct, inline transfer of the gamma-phosphate of ATP to TMP rather than a phosphorylated enzyme intermediate.</text>
</comment>
<dbReference type="Proteomes" id="UP000662572">
    <property type="component" value="Unassembled WGS sequence"/>
</dbReference>
<dbReference type="GO" id="GO:0009228">
    <property type="term" value="P:thiamine biosynthetic process"/>
    <property type="evidence" value="ECO:0007669"/>
    <property type="project" value="UniProtKB-KW"/>
</dbReference>
<feature type="binding site" evidence="2">
    <location>
        <position position="45"/>
    </location>
    <ligand>
        <name>Mg(2+)</name>
        <dbReference type="ChEBI" id="CHEBI:18420"/>
        <label>4</label>
    </ligand>
</feature>
<comment type="similarity">
    <text evidence="2">Belongs to the thiamine-monophosphate kinase family.</text>
</comment>
<evidence type="ECO:0000313" key="5">
    <source>
        <dbReference type="EMBL" id="GGZ40971.1"/>
    </source>
</evidence>
<feature type="binding site" evidence="2">
    <location>
        <position position="47"/>
    </location>
    <ligand>
        <name>Mg(2+)</name>
        <dbReference type="ChEBI" id="CHEBI:18420"/>
        <label>2</label>
    </ligand>
</feature>
<feature type="binding site" evidence="2">
    <location>
        <position position="217"/>
    </location>
    <ligand>
        <name>ATP</name>
        <dbReference type="ChEBI" id="CHEBI:30616"/>
    </ligand>
</feature>
<dbReference type="NCBIfam" id="TIGR01379">
    <property type="entry name" value="thiL"/>
    <property type="match status" value="1"/>
</dbReference>
<feature type="binding site" evidence="2">
    <location>
        <position position="75"/>
    </location>
    <ligand>
        <name>Mg(2+)</name>
        <dbReference type="ChEBI" id="CHEBI:18420"/>
        <label>2</label>
    </ligand>
</feature>
<dbReference type="PANTHER" id="PTHR30270:SF0">
    <property type="entry name" value="THIAMINE-MONOPHOSPHATE KINASE"/>
    <property type="match status" value="1"/>
</dbReference>
<dbReference type="GO" id="GO:0009229">
    <property type="term" value="P:thiamine diphosphate biosynthetic process"/>
    <property type="evidence" value="ECO:0007669"/>
    <property type="project" value="UniProtKB-UniRule"/>
</dbReference>
<evidence type="ECO:0000256" key="2">
    <source>
        <dbReference type="HAMAP-Rule" id="MF_02128"/>
    </source>
</evidence>
<dbReference type="InterPro" id="IPR036921">
    <property type="entry name" value="PurM-like_N_sf"/>
</dbReference>
<dbReference type="SUPFAM" id="SSF55326">
    <property type="entry name" value="PurM N-terminal domain-like"/>
    <property type="match status" value="1"/>
</dbReference>
<feature type="binding site" evidence="2">
    <location>
        <position position="123"/>
    </location>
    <ligand>
        <name>Mg(2+)</name>
        <dbReference type="ChEBI" id="CHEBI:18420"/>
        <label>1</label>
    </ligand>
</feature>
<feature type="binding site" evidence="2">
    <location>
        <position position="54"/>
    </location>
    <ligand>
        <name>substrate</name>
    </ligand>
</feature>
<keyword evidence="2" id="KW-0479">Metal-binding</keyword>
<dbReference type="GO" id="GO:0000287">
    <property type="term" value="F:magnesium ion binding"/>
    <property type="evidence" value="ECO:0007669"/>
    <property type="project" value="UniProtKB-UniRule"/>
</dbReference>
<keyword evidence="2" id="KW-0547">Nucleotide-binding</keyword>
<feature type="binding site" evidence="2">
    <location>
        <position position="75"/>
    </location>
    <ligand>
        <name>Mg(2+)</name>
        <dbReference type="ChEBI" id="CHEBI:18420"/>
        <label>3</label>
    </ligand>
</feature>
<keyword evidence="2 5" id="KW-0418">Kinase</keyword>
<comment type="caution">
    <text evidence="5">The sequence shown here is derived from an EMBL/GenBank/DDBJ whole genome shotgun (WGS) entry which is preliminary data.</text>
</comment>
<keyword evidence="1 2" id="KW-0784">Thiamine biosynthesis</keyword>
<comment type="catalytic activity">
    <reaction evidence="2">
        <text>thiamine phosphate + ATP = thiamine diphosphate + ADP</text>
        <dbReference type="Rhea" id="RHEA:15913"/>
        <dbReference type="ChEBI" id="CHEBI:30616"/>
        <dbReference type="ChEBI" id="CHEBI:37575"/>
        <dbReference type="ChEBI" id="CHEBI:58937"/>
        <dbReference type="ChEBI" id="CHEBI:456216"/>
        <dbReference type="EC" id="2.7.4.16"/>
    </reaction>
</comment>
<reference evidence="5" key="1">
    <citation type="journal article" date="2014" name="Int. J. Syst. Evol. Microbiol.">
        <title>Complete genome sequence of Corynebacterium casei LMG S-19264T (=DSM 44701T), isolated from a smear-ripened cheese.</title>
        <authorList>
            <consortium name="US DOE Joint Genome Institute (JGI-PGF)"/>
            <person name="Walter F."/>
            <person name="Albersmeier A."/>
            <person name="Kalinowski J."/>
            <person name="Ruckert C."/>
        </authorList>
    </citation>
    <scope>NUCLEOTIDE SEQUENCE</scope>
    <source>
        <strain evidence="5">KCTC 32296</strain>
    </source>
</reference>
<feature type="binding site" evidence="2">
    <location>
        <position position="47"/>
    </location>
    <ligand>
        <name>Mg(2+)</name>
        <dbReference type="ChEBI" id="CHEBI:18420"/>
        <label>1</label>
    </ligand>
</feature>
<dbReference type="EC" id="2.7.4.16" evidence="2"/>
<dbReference type="PANTHER" id="PTHR30270">
    <property type="entry name" value="THIAMINE-MONOPHOSPHATE KINASE"/>
    <property type="match status" value="1"/>
</dbReference>
<dbReference type="InterPro" id="IPR006283">
    <property type="entry name" value="ThiL-like"/>
</dbReference>
<gene>
    <name evidence="2 5" type="primary">thiL</name>
    <name evidence="5" type="ORF">GCM10011273_29660</name>
</gene>
<dbReference type="InterPro" id="IPR036676">
    <property type="entry name" value="PurM-like_C_sf"/>
</dbReference>
<dbReference type="PIRSF" id="PIRSF005303">
    <property type="entry name" value="Thiam_monoph_kin"/>
    <property type="match status" value="1"/>
</dbReference>
<proteinExistence type="inferred from homology"/>
<dbReference type="AlphaFoldDB" id="A0A918QES8"/>
<feature type="domain" description="PurM-like N-terminal" evidence="3">
    <location>
        <begin position="29"/>
        <end position="141"/>
    </location>
</feature>
<feature type="binding site" evidence="2">
    <location>
        <begin position="122"/>
        <end position="123"/>
    </location>
    <ligand>
        <name>ATP</name>
        <dbReference type="ChEBI" id="CHEBI:30616"/>
    </ligand>
</feature>
<feature type="binding site" evidence="2">
    <location>
        <position position="149"/>
    </location>
    <ligand>
        <name>ATP</name>
        <dbReference type="ChEBI" id="CHEBI:30616"/>
    </ligand>
</feature>
<feature type="binding site" evidence="2">
    <location>
        <position position="266"/>
    </location>
    <ligand>
        <name>substrate</name>
    </ligand>
</feature>
<dbReference type="Gene3D" id="3.90.650.10">
    <property type="entry name" value="PurM-like C-terminal domain"/>
    <property type="match status" value="1"/>
</dbReference>
<dbReference type="RefSeq" id="WP_189487930.1">
    <property type="nucleotide sequence ID" value="NZ_BMZB01000004.1"/>
</dbReference>
<evidence type="ECO:0000256" key="1">
    <source>
        <dbReference type="ARBA" id="ARBA00022977"/>
    </source>
</evidence>
<dbReference type="GO" id="GO:0009030">
    <property type="term" value="F:thiamine-phosphate kinase activity"/>
    <property type="evidence" value="ECO:0007669"/>
    <property type="project" value="UniProtKB-UniRule"/>
</dbReference>
<accession>A0A918QES8</accession>
<evidence type="ECO:0000259" key="3">
    <source>
        <dbReference type="Pfam" id="PF00586"/>
    </source>
</evidence>
<dbReference type="Gene3D" id="3.30.1330.10">
    <property type="entry name" value="PurM-like, N-terminal domain"/>
    <property type="match status" value="1"/>
</dbReference>
<feature type="binding site" evidence="2">
    <location>
        <position position="218"/>
    </location>
    <ligand>
        <name>Mg(2+)</name>
        <dbReference type="ChEBI" id="CHEBI:18420"/>
        <label>5</label>
    </ligand>
</feature>
<evidence type="ECO:0000313" key="6">
    <source>
        <dbReference type="Proteomes" id="UP000662572"/>
    </source>
</evidence>
<dbReference type="InterPro" id="IPR010918">
    <property type="entry name" value="PurM-like_C_dom"/>
</dbReference>
<sequence>MTDNSEFSVIDRLFRPLAGLTSEARGLRDDVAVLPSDNTHDLVVTTDAMVEGVHFLSTDPLDKVAQKLLRVNLSDLAAKGAVPYGYQLLTAWPHGLPFEAKQTFAKGLKADQARFNVALFGGDTVSTPGPLMVSVTLFGRVAKGQTVARAGAKAGDRVLVSGPIGQGYLGLKVLQGEYPELAAEFKAELVDTYQLPQPRLDMADVVRANAHASMDISDGLVADTGHIAQASRVDIDIDLNRVPTSRAARAAMALGASVLDLISGGDDYQILCTASGERAKALCEAGFVDIGECFPAKSQGQVIVLSDGKPVEIENTGWVHS</sequence>
<reference evidence="5" key="2">
    <citation type="submission" date="2020-09" db="EMBL/GenBank/DDBJ databases">
        <authorList>
            <person name="Sun Q."/>
            <person name="Kim S."/>
        </authorList>
    </citation>
    <scope>NUCLEOTIDE SEQUENCE</scope>
    <source>
        <strain evidence="5">KCTC 32296</strain>
    </source>
</reference>
<dbReference type="Pfam" id="PF02769">
    <property type="entry name" value="AIRS_C"/>
    <property type="match status" value="1"/>
</dbReference>
<keyword evidence="2" id="KW-0460">Magnesium</keyword>
<dbReference type="SUPFAM" id="SSF56042">
    <property type="entry name" value="PurM C-terminal domain-like"/>
    <property type="match status" value="1"/>
</dbReference>
<feature type="binding site" evidence="2">
    <location>
        <position position="75"/>
    </location>
    <ligand>
        <name>Mg(2+)</name>
        <dbReference type="ChEBI" id="CHEBI:18420"/>
        <label>4</label>
    </ligand>
</feature>
<dbReference type="InterPro" id="IPR016188">
    <property type="entry name" value="PurM-like_N"/>
</dbReference>
<keyword evidence="2" id="KW-0067">ATP-binding</keyword>
<feature type="binding site" evidence="2">
    <location>
        <position position="30"/>
    </location>
    <ligand>
        <name>Mg(2+)</name>
        <dbReference type="ChEBI" id="CHEBI:18420"/>
        <label>3</label>
    </ligand>
</feature>
<comment type="function">
    <text evidence="2">Catalyzes the ATP-dependent phosphorylation of thiamine-monophosphate (TMP) to form thiamine-pyrophosphate (TPP), the active form of vitamin B1.</text>
</comment>
<dbReference type="CDD" id="cd02194">
    <property type="entry name" value="ThiL"/>
    <property type="match status" value="1"/>
</dbReference>
<protein>
    <recommendedName>
        <fullName evidence="2">Thiamine-monophosphate kinase</fullName>
        <shortName evidence="2">TMP kinase</shortName>
        <shortName evidence="2">Thiamine-phosphate kinase</shortName>
        <ecNumber evidence="2">2.7.4.16</ecNumber>
    </recommendedName>
</protein>
<keyword evidence="2" id="KW-0808">Transferase</keyword>
<dbReference type="HAMAP" id="MF_02128">
    <property type="entry name" value="TMP_kinase"/>
    <property type="match status" value="1"/>
</dbReference>
<organism evidence="5 6">
    <name type="scientific">Asticcacaulis endophyticus</name>
    <dbReference type="NCBI Taxonomy" id="1395890"/>
    <lineage>
        <taxon>Bacteria</taxon>
        <taxon>Pseudomonadati</taxon>
        <taxon>Pseudomonadota</taxon>
        <taxon>Alphaproteobacteria</taxon>
        <taxon>Caulobacterales</taxon>
        <taxon>Caulobacteraceae</taxon>
        <taxon>Asticcacaulis</taxon>
    </lineage>
</organism>
<feature type="binding site" evidence="2">
    <location>
        <position position="318"/>
    </location>
    <ligand>
        <name>substrate</name>
    </ligand>
</feature>
<feature type="binding site" evidence="2">
    <location>
        <position position="215"/>
    </location>
    <ligand>
        <name>Mg(2+)</name>
        <dbReference type="ChEBI" id="CHEBI:18420"/>
        <label>3</label>
    </ligand>
</feature>
<dbReference type="GO" id="GO:0005524">
    <property type="term" value="F:ATP binding"/>
    <property type="evidence" value="ECO:0007669"/>
    <property type="project" value="UniProtKB-UniRule"/>
</dbReference>
<feature type="binding site" evidence="2">
    <location>
        <position position="30"/>
    </location>
    <ligand>
        <name>Mg(2+)</name>
        <dbReference type="ChEBI" id="CHEBI:18420"/>
        <label>4</label>
    </ligand>
</feature>
<feature type="domain" description="PurM-like C-terminal" evidence="4">
    <location>
        <begin position="153"/>
        <end position="284"/>
    </location>
</feature>
<comment type="pathway">
    <text evidence="2">Cofactor biosynthesis; thiamine diphosphate biosynthesis; thiamine diphosphate from thiamine phosphate: step 1/1.</text>
</comment>
<comment type="caution">
    <text evidence="2">Lacks conserved residue(s) required for the propagation of feature annotation.</text>
</comment>
<dbReference type="Pfam" id="PF00586">
    <property type="entry name" value="AIRS"/>
    <property type="match status" value="1"/>
</dbReference>
<feature type="binding site" evidence="2">
    <location>
        <position position="46"/>
    </location>
    <ligand>
        <name>Mg(2+)</name>
        <dbReference type="ChEBI" id="CHEBI:18420"/>
        <label>1</label>
    </ligand>
</feature>
<evidence type="ECO:0000259" key="4">
    <source>
        <dbReference type="Pfam" id="PF02769"/>
    </source>
</evidence>